<evidence type="ECO:0000256" key="3">
    <source>
        <dbReference type="ARBA" id="ARBA00022448"/>
    </source>
</evidence>
<dbReference type="InterPro" id="IPR051447">
    <property type="entry name" value="Lipoprotein-release_system"/>
</dbReference>
<feature type="domain" description="MacB-like periplasmic core" evidence="10">
    <location>
        <begin position="35"/>
        <end position="213"/>
    </location>
</feature>
<dbReference type="InterPro" id="IPR003838">
    <property type="entry name" value="ABC3_permease_C"/>
</dbReference>
<evidence type="ECO:0000259" key="9">
    <source>
        <dbReference type="Pfam" id="PF02687"/>
    </source>
</evidence>
<dbReference type="GO" id="GO:0098797">
    <property type="term" value="C:plasma membrane protein complex"/>
    <property type="evidence" value="ECO:0007669"/>
    <property type="project" value="TreeGrafter"/>
</dbReference>
<feature type="transmembrane region" description="Helical" evidence="8">
    <location>
        <begin position="367"/>
        <end position="387"/>
    </location>
</feature>
<dbReference type="EMBL" id="JAAAWN010000002">
    <property type="protein sequence ID" value="NDV89978.1"/>
    <property type="molecule type" value="Genomic_DNA"/>
</dbReference>
<dbReference type="GO" id="GO:0042953">
    <property type="term" value="P:lipoprotein transport"/>
    <property type="evidence" value="ECO:0007669"/>
    <property type="project" value="InterPro"/>
</dbReference>
<dbReference type="Proteomes" id="UP000470213">
    <property type="component" value="Unassembled WGS sequence"/>
</dbReference>
<feature type="domain" description="ABC3 transporter permease C-terminal" evidence="9">
    <location>
        <begin position="270"/>
        <end position="397"/>
    </location>
</feature>
<evidence type="ECO:0000313" key="11">
    <source>
        <dbReference type="EMBL" id="NDV89978.1"/>
    </source>
</evidence>
<sequence length="404" mass="43481">MFYPLSAFIAYRYAKSSVGKSAGGNSFISFINRFSVAGIALGLTALIVVLSVMNGFEAQLKQRILGIVPHIEIIDPIQESSVKALPHVVASMPFREAEAVVQSFTDLRGVQVHGVAPDAMIAHAMVAKQMTQGRFENLKSGSFNVIIGRALALQLDVRVGDNLRVMVAGASVYTPFGRMPSQRLVTVSGVFDMGSQMDDKVIYMHLDDSNRLLRDIKGEGQATRLFLDDAFAYASTEAALAPLGVNYITWRDKKGPLFDAVKMEKNMMFLMLLLIIAVAAFNIVSALVMVVSEKQGDIAVLQTQGMTPSSIMWIFVFNGLFNGMKGASIGLVAGVILTLQLNTLLSLIGSPIALAAGGQGLPIEMDAVQIVVVACLSLLLCLCASLYPARKAMKVHPSHALQNE</sequence>
<name>A0A7X5LIK3_9ALTE</name>
<reference evidence="11 12" key="1">
    <citation type="submission" date="2020-01" db="EMBL/GenBank/DDBJ databases">
        <authorList>
            <person name="Chen J."/>
            <person name="Zhu S."/>
            <person name="Yang J."/>
        </authorList>
    </citation>
    <scope>NUCLEOTIDE SEQUENCE [LARGE SCALE GENOMIC DNA]</scope>
    <source>
        <strain evidence="11 12">345S023</strain>
    </source>
</reference>
<comment type="subcellular location">
    <subcellularLocation>
        <location evidence="1">Cell membrane</location>
        <topology evidence="1">Multi-pass membrane protein</topology>
    </subcellularLocation>
</comment>
<dbReference type="AlphaFoldDB" id="A0A7X5LIK3"/>
<feature type="transmembrane region" description="Helical" evidence="8">
    <location>
        <begin position="311"/>
        <end position="337"/>
    </location>
</feature>
<keyword evidence="12" id="KW-1185">Reference proteome</keyword>
<feature type="transmembrane region" description="Helical" evidence="8">
    <location>
        <begin position="34"/>
        <end position="53"/>
    </location>
</feature>
<evidence type="ECO:0000259" key="10">
    <source>
        <dbReference type="Pfam" id="PF12704"/>
    </source>
</evidence>
<dbReference type="RefSeq" id="WP_163083574.1">
    <property type="nucleotide sequence ID" value="NZ_JAAAWN010000002.1"/>
</dbReference>
<dbReference type="PANTHER" id="PTHR30489">
    <property type="entry name" value="LIPOPROTEIN-RELEASING SYSTEM TRANSMEMBRANE PROTEIN LOLE"/>
    <property type="match status" value="1"/>
</dbReference>
<organism evidence="11 12">
    <name type="scientific">Alteromonas profundi</name>
    <dbReference type="NCBI Taxonomy" id="2696062"/>
    <lineage>
        <taxon>Bacteria</taxon>
        <taxon>Pseudomonadati</taxon>
        <taxon>Pseudomonadota</taxon>
        <taxon>Gammaproteobacteria</taxon>
        <taxon>Alteromonadales</taxon>
        <taxon>Alteromonadaceae</taxon>
        <taxon>Alteromonas/Salinimonas group</taxon>
        <taxon>Alteromonas</taxon>
    </lineage>
</organism>
<proteinExistence type="inferred from homology"/>
<protein>
    <submittedName>
        <fullName evidence="11">Lipoprotein-releasing ABC transporter permease subunit</fullName>
    </submittedName>
</protein>
<accession>A0A7X5LIK3</accession>
<comment type="caution">
    <text evidence="11">The sequence shown here is derived from an EMBL/GenBank/DDBJ whole genome shotgun (WGS) entry which is preliminary data.</text>
</comment>
<evidence type="ECO:0000256" key="7">
    <source>
        <dbReference type="ARBA" id="ARBA00023136"/>
    </source>
</evidence>
<dbReference type="GO" id="GO:0044874">
    <property type="term" value="P:lipoprotein localization to outer membrane"/>
    <property type="evidence" value="ECO:0007669"/>
    <property type="project" value="TreeGrafter"/>
</dbReference>
<keyword evidence="4" id="KW-1003">Cell membrane</keyword>
<feature type="transmembrane region" description="Helical" evidence="8">
    <location>
        <begin position="269"/>
        <end position="291"/>
    </location>
</feature>
<dbReference type="NCBIfam" id="TIGR02212">
    <property type="entry name" value="lolCE"/>
    <property type="match status" value="1"/>
</dbReference>
<keyword evidence="6 8" id="KW-1133">Transmembrane helix</keyword>
<gene>
    <name evidence="11" type="ORF">GTH32_02050</name>
</gene>
<evidence type="ECO:0000256" key="1">
    <source>
        <dbReference type="ARBA" id="ARBA00004651"/>
    </source>
</evidence>
<dbReference type="InterPro" id="IPR025857">
    <property type="entry name" value="MacB_PCD"/>
</dbReference>
<evidence type="ECO:0000256" key="2">
    <source>
        <dbReference type="ARBA" id="ARBA00005236"/>
    </source>
</evidence>
<evidence type="ECO:0000256" key="5">
    <source>
        <dbReference type="ARBA" id="ARBA00022692"/>
    </source>
</evidence>
<evidence type="ECO:0000313" key="12">
    <source>
        <dbReference type="Proteomes" id="UP000470213"/>
    </source>
</evidence>
<evidence type="ECO:0000256" key="8">
    <source>
        <dbReference type="SAM" id="Phobius"/>
    </source>
</evidence>
<keyword evidence="3" id="KW-0813">Transport</keyword>
<dbReference type="Pfam" id="PF02687">
    <property type="entry name" value="FtsX"/>
    <property type="match status" value="1"/>
</dbReference>
<keyword evidence="5 8" id="KW-0812">Transmembrane</keyword>
<dbReference type="PANTHER" id="PTHR30489:SF8">
    <property type="entry name" value="LIPOPROTEIN-RELEASING SYSTEM TRANSMEMBRANE PROTEIN LOLC"/>
    <property type="match status" value="1"/>
</dbReference>
<keyword evidence="7 8" id="KW-0472">Membrane</keyword>
<keyword evidence="11" id="KW-0449">Lipoprotein</keyword>
<comment type="similarity">
    <text evidence="2">Belongs to the ABC-4 integral membrane protein family. LolC/E subfamily.</text>
</comment>
<dbReference type="Pfam" id="PF12704">
    <property type="entry name" value="MacB_PCD"/>
    <property type="match status" value="1"/>
</dbReference>
<evidence type="ECO:0000256" key="4">
    <source>
        <dbReference type="ARBA" id="ARBA00022475"/>
    </source>
</evidence>
<evidence type="ECO:0000256" key="6">
    <source>
        <dbReference type="ARBA" id="ARBA00022989"/>
    </source>
</evidence>
<dbReference type="InterPro" id="IPR011925">
    <property type="entry name" value="LolCE_TM"/>
</dbReference>